<dbReference type="Pfam" id="PF04389">
    <property type="entry name" value="Peptidase_M28"/>
    <property type="match status" value="1"/>
</dbReference>
<evidence type="ECO:0000259" key="1">
    <source>
        <dbReference type="Pfam" id="PF04389"/>
    </source>
</evidence>
<name>A0ABY8MJW9_9SPIO</name>
<dbReference type="Proteomes" id="UP001228690">
    <property type="component" value="Chromosome"/>
</dbReference>
<dbReference type="Gene3D" id="3.40.630.10">
    <property type="entry name" value="Zn peptidases"/>
    <property type="match status" value="1"/>
</dbReference>
<proteinExistence type="predicted"/>
<keyword evidence="3" id="KW-1185">Reference proteome</keyword>
<organism evidence="2 3">
    <name type="scientific">Candidatus Haliotispira prima</name>
    <dbReference type="NCBI Taxonomy" id="3034016"/>
    <lineage>
        <taxon>Bacteria</taxon>
        <taxon>Pseudomonadati</taxon>
        <taxon>Spirochaetota</taxon>
        <taxon>Spirochaetia</taxon>
        <taxon>Spirochaetales</taxon>
        <taxon>Spirochaetaceae</taxon>
        <taxon>Candidatus Haliotispira</taxon>
    </lineage>
</organism>
<dbReference type="RefSeq" id="WP_326928473.1">
    <property type="nucleotide sequence ID" value="NZ_CP123443.1"/>
</dbReference>
<feature type="domain" description="Peptidase M28" evidence="1">
    <location>
        <begin position="101"/>
        <end position="267"/>
    </location>
</feature>
<accession>A0ABY8MJW9</accession>
<dbReference type="EMBL" id="CP123443">
    <property type="protein sequence ID" value="WGK70264.1"/>
    <property type="molecule type" value="Genomic_DNA"/>
</dbReference>
<sequence length="305" mass="35361">MTQTPERWNNSAHSAAQREHYSEQSLEQLLQLLPEPLHYDLLDYFCCLNVSQRRNFILETLNRVGIAYQVLRTKNAFHIIVKPDYEPDIRARDHNLFQAKVFVAHYDRLRTPGANDNSAAVWHLLKLAAQMKSERTMVRTPVQIIFTDHEELRTKEHISKQGAYMLAQHFRKRNPKLRYAFFVFDQCGIGDTLCYLPNIITSKNILAQQDAILQQAREGELASIPIEKIPSTHQYYFSDNLGFNWGGYPALLLCTLPMEDAHNWQHSGQKPTSWQTAQTTNNTPDLLEARSFALMNQTLSRLCRM</sequence>
<evidence type="ECO:0000313" key="3">
    <source>
        <dbReference type="Proteomes" id="UP001228690"/>
    </source>
</evidence>
<gene>
    <name evidence="2" type="ORF">P0082_05235</name>
</gene>
<protein>
    <submittedName>
        <fullName evidence="2">M28 family peptidase</fullName>
    </submittedName>
</protein>
<evidence type="ECO:0000313" key="2">
    <source>
        <dbReference type="EMBL" id="WGK70264.1"/>
    </source>
</evidence>
<reference evidence="2 3" key="1">
    <citation type="submission" date="2023-04" db="EMBL/GenBank/DDBJ databases">
        <title>Spirochaete genome identified in red abalone sample constitutes a novel genus.</title>
        <authorList>
            <person name="Sharma S.P."/>
            <person name="Purcell C.M."/>
            <person name="Hyde J.R."/>
            <person name="Severin A.J."/>
        </authorList>
    </citation>
    <scope>NUCLEOTIDE SEQUENCE [LARGE SCALE GENOMIC DNA]</scope>
    <source>
        <strain evidence="2 3">SP-2023</strain>
    </source>
</reference>
<dbReference type="SUPFAM" id="SSF53187">
    <property type="entry name" value="Zn-dependent exopeptidases"/>
    <property type="match status" value="1"/>
</dbReference>
<dbReference type="InterPro" id="IPR007484">
    <property type="entry name" value="Peptidase_M28"/>
</dbReference>